<evidence type="ECO:0000256" key="1">
    <source>
        <dbReference type="ARBA" id="ARBA00004496"/>
    </source>
</evidence>
<evidence type="ECO:0000256" key="14">
    <source>
        <dbReference type="ARBA" id="ARBA00083640"/>
    </source>
</evidence>
<keyword evidence="3 15" id="KW-0808">Transferase</keyword>
<dbReference type="PANTHER" id="PTHR30098:SF2">
    <property type="entry name" value="LEUCYL_PHENYLALANYL-TRNA--PROTEIN TRANSFERASE"/>
    <property type="match status" value="1"/>
</dbReference>
<name>A0A2V1GWD5_9GAMM</name>
<evidence type="ECO:0000313" key="16">
    <source>
        <dbReference type="EMBL" id="PVZ71491.1"/>
    </source>
</evidence>
<protein>
    <recommendedName>
        <fullName evidence="11 15">Leucyl/phenylalanyl-tRNA--protein transferase</fullName>
        <ecNumber evidence="10 15">2.3.2.6</ecNumber>
    </recommendedName>
    <alternativeName>
        <fullName evidence="12 15">L/F-transferase</fullName>
    </alternativeName>
    <alternativeName>
        <fullName evidence="13 15">Leucyltransferase</fullName>
    </alternativeName>
    <alternativeName>
        <fullName evidence="14 15">Phenyalanyltransferase</fullName>
    </alternativeName>
</protein>
<dbReference type="SUPFAM" id="SSF55729">
    <property type="entry name" value="Acyl-CoA N-acyltransferases (Nat)"/>
    <property type="match status" value="1"/>
</dbReference>
<dbReference type="InterPro" id="IPR042221">
    <property type="entry name" value="Leu/Phe-tRNA_Trfase_N"/>
</dbReference>
<dbReference type="Pfam" id="PF03588">
    <property type="entry name" value="Leu_Phe_trans"/>
    <property type="match status" value="1"/>
</dbReference>
<dbReference type="InterPro" id="IPR004616">
    <property type="entry name" value="Leu/Phe-tRNA_Trfase"/>
</dbReference>
<comment type="similarity">
    <text evidence="9 15">Belongs to the L/F-transferase family.</text>
</comment>
<dbReference type="InterPro" id="IPR042203">
    <property type="entry name" value="Leu/Phe-tRNA_Trfase_C"/>
</dbReference>
<proteinExistence type="inferred from homology"/>
<dbReference type="InterPro" id="IPR016181">
    <property type="entry name" value="Acyl_CoA_acyltransferase"/>
</dbReference>
<comment type="subcellular location">
    <subcellularLocation>
        <location evidence="1 15">Cytoplasm</location>
    </subcellularLocation>
</comment>
<evidence type="ECO:0000256" key="11">
    <source>
        <dbReference type="ARBA" id="ARBA00074372"/>
    </source>
</evidence>
<dbReference type="GO" id="GO:0030163">
    <property type="term" value="P:protein catabolic process"/>
    <property type="evidence" value="ECO:0007669"/>
    <property type="project" value="UniProtKB-UniRule"/>
</dbReference>
<evidence type="ECO:0000256" key="2">
    <source>
        <dbReference type="ARBA" id="ARBA00022490"/>
    </source>
</evidence>
<sequence>MNRLLWLDEHSALFPSPEMAMNEPNGLLAAGGDLSPKRLISAYSNGIFPWYGEDDPILWWSPAPRCVFYPGQVKVSRSLAKRLRQKKLHVTMDQEFDRVIEACSAPRDDQPGTWLSPEMIEAYQNLHQLGYAHSLEVWQDQQLVGGLYGVSLGRMFFGESMFSRVSDASKIALVYLSGQLQSWQFDLIDCQLPTAHLASMGAIEINRDQFLGMLADNRQQPDRTGKWNLQWSWSE</sequence>
<organism evidence="16 17">
    <name type="scientific">Pelagibaculum spongiae</name>
    <dbReference type="NCBI Taxonomy" id="2080658"/>
    <lineage>
        <taxon>Bacteria</taxon>
        <taxon>Pseudomonadati</taxon>
        <taxon>Pseudomonadota</taxon>
        <taxon>Gammaproteobacteria</taxon>
        <taxon>Oceanospirillales</taxon>
        <taxon>Pelagibaculum</taxon>
    </lineage>
</organism>
<dbReference type="AlphaFoldDB" id="A0A2V1GWD5"/>
<accession>A0A2V1GWD5</accession>
<evidence type="ECO:0000256" key="13">
    <source>
        <dbReference type="ARBA" id="ARBA00077165"/>
    </source>
</evidence>
<comment type="function">
    <text evidence="8 15">Functions in the N-end rule pathway of protein degradation where it conjugates Leu, Phe and, less efficiently, Met from aminoacyl-tRNAs to the N-termini of proteins containing an N-terminal arginine or lysine.</text>
</comment>
<comment type="catalytic activity">
    <reaction evidence="6 15">
        <text>N-terminal L-arginyl-[protein] + L-leucyl-tRNA(Leu) = N-terminal L-leucyl-L-arginyl-[protein] + tRNA(Leu) + H(+)</text>
        <dbReference type="Rhea" id="RHEA:50416"/>
        <dbReference type="Rhea" id="RHEA-COMP:9613"/>
        <dbReference type="Rhea" id="RHEA-COMP:9622"/>
        <dbReference type="Rhea" id="RHEA-COMP:12672"/>
        <dbReference type="Rhea" id="RHEA-COMP:12673"/>
        <dbReference type="ChEBI" id="CHEBI:15378"/>
        <dbReference type="ChEBI" id="CHEBI:64719"/>
        <dbReference type="ChEBI" id="CHEBI:78442"/>
        <dbReference type="ChEBI" id="CHEBI:78494"/>
        <dbReference type="ChEBI" id="CHEBI:133044"/>
        <dbReference type="EC" id="2.3.2.6"/>
    </reaction>
</comment>
<dbReference type="Gene3D" id="3.40.630.70">
    <property type="entry name" value="Leucyl/phenylalanyl-tRNA-protein transferase, C-terminal domain"/>
    <property type="match status" value="1"/>
</dbReference>
<evidence type="ECO:0000256" key="9">
    <source>
        <dbReference type="ARBA" id="ARBA00061535"/>
    </source>
</evidence>
<evidence type="ECO:0000256" key="8">
    <source>
        <dbReference type="ARBA" id="ARBA00054043"/>
    </source>
</evidence>
<keyword evidence="4 15" id="KW-0012">Acyltransferase</keyword>
<dbReference type="EMBL" id="QDDL01000001">
    <property type="protein sequence ID" value="PVZ71491.1"/>
    <property type="molecule type" value="Genomic_DNA"/>
</dbReference>
<keyword evidence="17" id="KW-1185">Reference proteome</keyword>
<dbReference type="GO" id="GO:0005737">
    <property type="term" value="C:cytoplasm"/>
    <property type="evidence" value="ECO:0007669"/>
    <property type="project" value="UniProtKB-SubCell"/>
</dbReference>
<dbReference type="OrthoDB" id="9790282at2"/>
<dbReference type="Proteomes" id="UP000244906">
    <property type="component" value="Unassembled WGS sequence"/>
</dbReference>
<evidence type="ECO:0000256" key="10">
    <source>
        <dbReference type="ARBA" id="ARBA00066767"/>
    </source>
</evidence>
<dbReference type="FunFam" id="3.30.70.3550:FF:000001">
    <property type="entry name" value="Leucyl/phenylalanyl-tRNA--protein transferase"/>
    <property type="match status" value="1"/>
</dbReference>
<comment type="catalytic activity">
    <reaction evidence="7 15">
        <text>N-terminal L-lysyl-[protein] + L-leucyl-tRNA(Leu) = N-terminal L-leucyl-L-lysyl-[protein] + tRNA(Leu) + H(+)</text>
        <dbReference type="Rhea" id="RHEA:12340"/>
        <dbReference type="Rhea" id="RHEA-COMP:9613"/>
        <dbReference type="Rhea" id="RHEA-COMP:9622"/>
        <dbReference type="Rhea" id="RHEA-COMP:12670"/>
        <dbReference type="Rhea" id="RHEA-COMP:12671"/>
        <dbReference type="ChEBI" id="CHEBI:15378"/>
        <dbReference type="ChEBI" id="CHEBI:65249"/>
        <dbReference type="ChEBI" id="CHEBI:78442"/>
        <dbReference type="ChEBI" id="CHEBI:78494"/>
        <dbReference type="ChEBI" id="CHEBI:133043"/>
        <dbReference type="EC" id="2.3.2.6"/>
    </reaction>
</comment>
<comment type="catalytic activity">
    <reaction evidence="5 15">
        <text>L-phenylalanyl-tRNA(Phe) + an N-terminal L-alpha-aminoacyl-[protein] = an N-terminal L-phenylalanyl-L-alpha-aminoacyl-[protein] + tRNA(Phe)</text>
        <dbReference type="Rhea" id="RHEA:43632"/>
        <dbReference type="Rhea" id="RHEA-COMP:9668"/>
        <dbReference type="Rhea" id="RHEA-COMP:9699"/>
        <dbReference type="Rhea" id="RHEA-COMP:10636"/>
        <dbReference type="Rhea" id="RHEA-COMP:10637"/>
        <dbReference type="ChEBI" id="CHEBI:78442"/>
        <dbReference type="ChEBI" id="CHEBI:78531"/>
        <dbReference type="ChEBI" id="CHEBI:78597"/>
        <dbReference type="ChEBI" id="CHEBI:83561"/>
        <dbReference type="EC" id="2.3.2.6"/>
    </reaction>
</comment>
<reference evidence="16 17" key="1">
    <citation type="submission" date="2018-04" db="EMBL/GenBank/DDBJ databases">
        <title>Thalassorhabdus spongiae gen. nov., sp. nov., isolated from a marine sponge in South-West Iceland.</title>
        <authorList>
            <person name="Knobloch S."/>
            <person name="Daussin A."/>
            <person name="Johannsson R."/>
            <person name="Marteinsson V.T."/>
        </authorList>
    </citation>
    <scope>NUCLEOTIDE SEQUENCE [LARGE SCALE GENOMIC DNA]</scope>
    <source>
        <strain evidence="16 17">Hp12</strain>
    </source>
</reference>
<keyword evidence="2 15" id="KW-0963">Cytoplasm</keyword>
<evidence type="ECO:0000256" key="4">
    <source>
        <dbReference type="ARBA" id="ARBA00023315"/>
    </source>
</evidence>
<evidence type="ECO:0000256" key="15">
    <source>
        <dbReference type="HAMAP-Rule" id="MF_00688"/>
    </source>
</evidence>
<dbReference type="GO" id="GO:0008914">
    <property type="term" value="F:leucyl-tRNA--protein transferase activity"/>
    <property type="evidence" value="ECO:0007669"/>
    <property type="project" value="UniProtKB-UniRule"/>
</dbReference>
<evidence type="ECO:0000256" key="12">
    <source>
        <dbReference type="ARBA" id="ARBA00077136"/>
    </source>
</evidence>
<dbReference type="Gene3D" id="3.30.70.3550">
    <property type="entry name" value="Leucyl/phenylalanyl-tRNA-protein transferase, N-terminal domain"/>
    <property type="match status" value="1"/>
</dbReference>
<dbReference type="NCBIfam" id="TIGR00667">
    <property type="entry name" value="aat"/>
    <property type="match status" value="1"/>
</dbReference>
<evidence type="ECO:0000256" key="5">
    <source>
        <dbReference type="ARBA" id="ARBA00050607"/>
    </source>
</evidence>
<evidence type="ECO:0000256" key="6">
    <source>
        <dbReference type="ARBA" id="ARBA00050652"/>
    </source>
</evidence>
<dbReference type="RefSeq" id="WP_116685080.1">
    <property type="nucleotide sequence ID" value="NZ_CAWNYD010000001.1"/>
</dbReference>
<comment type="caution">
    <text evidence="16">The sequence shown here is derived from an EMBL/GenBank/DDBJ whole genome shotgun (WGS) entry which is preliminary data.</text>
</comment>
<dbReference type="HAMAP" id="MF_00688">
    <property type="entry name" value="Leu_Phe_trans"/>
    <property type="match status" value="1"/>
</dbReference>
<evidence type="ECO:0000256" key="3">
    <source>
        <dbReference type="ARBA" id="ARBA00022679"/>
    </source>
</evidence>
<dbReference type="FunFam" id="3.40.630.70:FF:000001">
    <property type="entry name" value="Leucyl/phenylalanyl-tRNA--protein transferase"/>
    <property type="match status" value="1"/>
</dbReference>
<evidence type="ECO:0000313" key="17">
    <source>
        <dbReference type="Proteomes" id="UP000244906"/>
    </source>
</evidence>
<dbReference type="EC" id="2.3.2.6" evidence="10 15"/>
<evidence type="ECO:0000256" key="7">
    <source>
        <dbReference type="ARBA" id="ARBA00051538"/>
    </source>
</evidence>
<dbReference type="PANTHER" id="PTHR30098">
    <property type="entry name" value="LEUCYL/PHENYLALANYL-TRNA--PROTEIN TRANSFERASE"/>
    <property type="match status" value="1"/>
</dbReference>
<gene>
    <name evidence="15" type="primary">aat</name>
    <name evidence="16" type="ORF">DC094_00100</name>
</gene>